<name>A0AAJ5NE92_9BURK</name>
<keyword evidence="3" id="KW-1185">Reference proteome</keyword>
<feature type="region of interest" description="Disordered" evidence="1">
    <location>
        <begin position="23"/>
        <end position="106"/>
    </location>
</feature>
<organism evidence="2 3">
    <name type="scientific">Burkholderia stabilis</name>
    <dbReference type="NCBI Taxonomy" id="95485"/>
    <lineage>
        <taxon>Bacteria</taxon>
        <taxon>Pseudomonadati</taxon>
        <taxon>Pseudomonadota</taxon>
        <taxon>Betaproteobacteria</taxon>
        <taxon>Burkholderiales</taxon>
        <taxon>Burkholderiaceae</taxon>
        <taxon>Burkholderia</taxon>
        <taxon>Burkholderia cepacia complex</taxon>
    </lineage>
</organism>
<evidence type="ECO:0008006" key="4">
    <source>
        <dbReference type="Google" id="ProtNLM"/>
    </source>
</evidence>
<protein>
    <recommendedName>
        <fullName evidence="4">Fido domain-containing protein</fullName>
    </recommendedName>
</protein>
<evidence type="ECO:0000313" key="3">
    <source>
        <dbReference type="Proteomes" id="UP000268684"/>
    </source>
</evidence>
<dbReference type="AlphaFoldDB" id="A0AAJ5NE92"/>
<feature type="compositionally biased region" description="Basic and acidic residues" evidence="1">
    <location>
        <begin position="91"/>
        <end position="106"/>
    </location>
</feature>
<evidence type="ECO:0000256" key="1">
    <source>
        <dbReference type="SAM" id="MobiDB-lite"/>
    </source>
</evidence>
<dbReference type="EMBL" id="LR025744">
    <property type="protein sequence ID" value="VBB16529.1"/>
    <property type="molecule type" value="Genomic_DNA"/>
</dbReference>
<accession>A0AAJ5NE92</accession>
<sequence>MTRRTIACQSGWRRKNFKKIMDANIGGMSPKTLNDYDSLDTGENEVDHPAGNRSVPRPVQGPLSELNARPSSPHQQWRAPAASGLVSPTSSEKRSGPVQRLTEESHDFRPIAVDAARNFHKWMRENHSLLASEGDGLSEKVVRWGFLFDSVHRARFDSTWGAHSSQQVPEDSVFQSLYAEAYGEYPKEFSPRARETIGLLLNSHELANVKPEHRGRLIPDRIDLDCLGLDAANPLLCFVYDYDTRNYAHSTAKGLVHTAKCIDTGKIFDADLILDISEKMELSLATKDVHCTGSYDAKALRYLGKWMDDMSSFGISSSLSLPGHYINRTPEETYVSEEGGLSVQSVLDAADRAHPVKMTAEEYINSKVLTRIDRKERHEATFSRWDASEEQLMACMDGIADRYYDSMPNISSSADKRQSAWAASFQGIHLHPMKDGNCRLFFKNVLDLLLAFQGEARCVIADPHKAIAPEDADSTVLEGQAWRKALSS</sequence>
<proteinExistence type="predicted"/>
<evidence type="ECO:0000313" key="2">
    <source>
        <dbReference type="EMBL" id="VBB16529.1"/>
    </source>
</evidence>
<reference evidence="2 3" key="1">
    <citation type="submission" date="2017-11" db="EMBL/GenBank/DDBJ databases">
        <authorList>
            <person name="Seth-Smith MB H."/>
        </authorList>
    </citation>
    <scope>NUCLEOTIDE SEQUENCE [LARGE SCALE GENOMIC DNA]</scope>
    <source>
        <strain evidence="2">E</strain>
    </source>
</reference>
<dbReference type="Proteomes" id="UP000268684">
    <property type="component" value="Chromosome III"/>
</dbReference>
<gene>
    <name evidence="2" type="ORF">BSTAB16_6736</name>
</gene>